<feature type="region of interest" description="Disordered" evidence="1">
    <location>
        <begin position="46"/>
        <end position="111"/>
    </location>
</feature>
<proteinExistence type="predicted"/>
<organism evidence="3 4">
    <name type="scientific">Acidisoma cellulosilyticum</name>
    <dbReference type="NCBI Taxonomy" id="2802395"/>
    <lineage>
        <taxon>Bacteria</taxon>
        <taxon>Pseudomonadati</taxon>
        <taxon>Pseudomonadota</taxon>
        <taxon>Alphaproteobacteria</taxon>
        <taxon>Acetobacterales</taxon>
        <taxon>Acidocellaceae</taxon>
        <taxon>Acidisoma</taxon>
    </lineage>
</organism>
<sequence length="111" mass="11308">MKHSKGRRFYGRRSSSAAPTGRRIACLVLLAAVGIPTAAVAAMVPTGPQTPGPASPVQTPPALSHQTPHNGVITPPTGISRMPVIKPKVPTRTPVIPPAGSPGGSQTLVPK</sequence>
<gene>
    <name evidence="3" type="ORF">ACELLULO517_02630</name>
</gene>
<reference evidence="3 4" key="1">
    <citation type="journal article" date="2021" name="Microorganisms">
        <title>Acidisoma silvae sp. nov. and Acidisomacellulosilytica sp. nov., Two Acidophilic Bacteria Isolated from Decaying Wood, Hydrolyzing Cellulose and Producing Poly-3-hydroxybutyrate.</title>
        <authorList>
            <person name="Mieszkin S."/>
            <person name="Pouder E."/>
            <person name="Uroz S."/>
            <person name="Simon-Colin C."/>
            <person name="Alain K."/>
        </authorList>
    </citation>
    <scope>NUCLEOTIDE SEQUENCE [LARGE SCALE GENOMIC DNA]</scope>
    <source>
        <strain evidence="3 4">HW T5.17</strain>
    </source>
</reference>
<evidence type="ECO:0000313" key="4">
    <source>
        <dbReference type="Proteomes" id="UP000721844"/>
    </source>
</evidence>
<dbReference type="RefSeq" id="WP_227305625.1">
    <property type="nucleotide sequence ID" value="NZ_JAESVA010000001.1"/>
</dbReference>
<protein>
    <submittedName>
        <fullName evidence="3">Uncharacterized protein</fullName>
    </submittedName>
</protein>
<accession>A0A963YY56</accession>
<comment type="caution">
    <text evidence="3">The sequence shown here is derived from an EMBL/GenBank/DDBJ whole genome shotgun (WGS) entry which is preliminary data.</text>
</comment>
<dbReference type="EMBL" id="JAESVA010000001">
    <property type="protein sequence ID" value="MCB8879115.1"/>
    <property type="molecule type" value="Genomic_DNA"/>
</dbReference>
<keyword evidence="4" id="KW-1185">Reference proteome</keyword>
<feature type="signal peptide" evidence="2">
    <location>
        <begin position="1"/>
        <end position="41"/>
    </location>
</feature>
<feature type="chain" id="PRO_5037122033" evidence="2">
    <location>
        <begin position="42"/>
        <end position="111"/>
    </location>
</feature>
<keyword evidence="2" id="KW-0732">Signal</keyword>
<evidence type="ECO:0000256" key="1">
    <source>
        <dbReference type="SAM" id="MobiDB-lite"/>
    </source>
</evidence>
<evidence type="ECO:0000256" key="2">
    <source>
        <dbReference type="SAM" id="SignalP"/>
    </source>
</evidence>
<evidence type="ECO:0000313" key="3">
    <source>
        <dbReference type="EMBL" id="MCB8879115.1"/>
    </source>
</evidence>
<name>A0A963YY56_9PROT</name>
<dbReference type="AlphaFoldDB" id="A0A963YY56"/>
<dbReference type="Proteomes" id="UP000721844">
    <property type="component" value="Unassembled WGS sequence"/>
</dbReference>